<reference evidence="2" key="1">
    <citation type="submission" date="2021-06" db="EMBL/GenBank/DDBJ databases">
        <authorList>
            <person name="Kallberg Y."/>
            <person name="Tangrot J."/>
            <person name="Rosling A."/>
        </authorList>
    </citation>
    <scope>NUCLEOTIDE SEQUENCE</scope>
    <source>
        <strain evidence="2">FL130A</strain>
    </source>
</reference>
<feature type="compositionally biased region" description="Pro residues" evidence="1">
    <location>
        <begin position="23"/>
        <end position="36"/>
    </location>
</feature>
<dbReference type="OrthoDB" id="2314600at2759"/>
<keyword evidence="3" id="KW-1185">Reference proteome</keyword>
<evidence type="ECO:0000313" key="2">
    <source>
        <dbReference type="EMBL" id="CAG8767844.1"/>
    </source>
</evidence>
<accession>A0A9N9NWT9</accession>
<comment type="caution">
    <text evidence="2">The sequence shown here is derived from an EMBL/GenBank/DDBJ whole genome shotgun (WGS) entry which is preliminary data.</text>
</comment>
<name>A0A9N9NWT9_9GLOM</name>
<evidence type="ECO:0000256" key="1">
    <source>
        <dbReference type="SAM" id="MobiDB-lite"/>
    </source>
</evidence>
<protein>
    <submittedName>
        <fullName evidence="2">6206_t:CDS:1</fullName>
    </submittedName>
</protein>
<gene>
    <name evidence="2" type="ORF">ALEPTO_LOCUS13978</name>
</gene>
<dbReference type="Proteomes" id="UP000789508">
    <property type="component" value="Unassembled WGS sequence"/>
</dbReference>
<feature type="non-terminal residue" evidence="2">
    <location>
        <position position="1"/>
    </location>
</feature>
<feature type="region of interest" description="Disordered" evidence="1">
    <location>
        <begin position="23"/>
        <end position="43"/>
    </location>
</feature>
<proteinExistence type="predicted"/>
<dbReference type="EMBL" id="CAJVPS010050410">
    <property type="protein sequence ID" value="CAG8767844.1"/>
    <property type="molecule type" value="Genomic_DNA"/>
</dbReference>
<organism evidence="2 3">
    <name type="scientific">Ambispora leptoticha</name>
    <dbReference type="NCBI Taxonomy" id="144679"/>
    <lineage>
        <taxon>Eukaryota</taxon>
        <taxon>Fungi</taxon>
        <taxon>Fungi incertae sedis</taxon>
        <taxon>Mucoromycota</taxon>
        <taxon>Glomeromycotina</taxon>
        <taxon>Glomeromycetes</taxon>
        <taxon>Archaeosporales</taxon>
        <taxon>Ambisporaceae</taxon>
        <taxon>Ambispora</taxon>
    </lineage>
</organism>
<sequence length="99" mass="11114">HQSPSGDGSYIMPDLAVYPNPLFVPPPPVPHPGPPPSDKRGNPHARIILEVAMAQRYSDLKEKCKLWMQQPYVRAVLGIKLHETKNTRNAQGHKDRAMK</sequence>
<feature type="non-terminal residue" evidence="2">
    <location>
        <position position="99"/>
    </location>
</feature>
<dbReference type="AlphaFoldDB" id="A0A9N9NWT9"/>
<evidence type="ECO:0000313" key="3">
    <source>
        <dbReference type="Proteomes" id="UP000789508"/>
    </source>
</evidence>